<accession>A0A8A1LJW6</accession>
<dbReference type="VEuPathDB" id="FungiDB:I7I53_01110"/>
<evidence type="ECO:0000313" key="1">
    <source>
        <dbReference type="EMBL" id="QSS53750.1"/>
    </source>
</evidence>
<sequence>MCSCPSCPPCRMSGHSWDRPPCGVAIRLWQETARTTRKSYDICYDIQIDILRHWAKDGTVGG</sequence>
<dbReference type="EMBL" id="CP069104">
    <property type="protein sequence ID" value="QSS53750.1"/>
    <property type="molecule type" value="Genomic_DNA"/>
</dbReference>
<name>A0A8A1LJW6_AJEC8</name>
<protein>
    <submittedName>
        <fullName evidence="1">Uncharacterized protein</fullName>
    </submittedName>
</protein>
<reference evidence="1" key="1">
    <citation type="submission" date="2021-01" db="EMBL/GenBank/DDBJ databases">
        <title>Chromosome-level genome assembly of a human fungal pathogen reveals clustering of transcriptionally co-regulated genes.</title>
        <authorList>
            <person name="Voorhies M."/>
            <person name="Cohen S."/>
            <person name="Shea T.P."/>
            <person name="Petrus S."/>
            <person name="Munoz J.F."/>
            <person name="Poplawski S."/>
            <person name="Goldman W.E."/>
            <person name="Michael T."/>
            <person name="Cuomo C.A."/>
            <person name="Sil A."/>
            <person name="Beyhan S."/>
        </authorList>
    </citation>
    <scope>NUCLEOTIDE SEQUENCE</scope>
    <source>
        <strain evidence="1">H88</strain>
    </source>
</reference>
<dbReference type="Proteomes" id="UP000663419">
    <property type="component" value="Chromosome 3"/>
</dbReference>
<proteinExistence type="predicted"/>
<organism evidence="1 2">
    <name type="scientific">Ajellomyces capsulatus (strain H88)</name>
    <name type="common">Darling's disease fungus</name>
    <name type="synonym">Histoplasma capsulatum</name>
    <dbReference type="NCBI Taxonomy" id="544711"/>
    <lineage>
        <taxon>Eukaryota</taxon>
        <taxon>Fungi</taxon>
        <taxon>Dikarya</taxon>
        <taxon>Ascomycota</taxon>
        <taxon>Pezizomycotina</taxon>
        <taxon>Eurotiomycetes</taxon>
        <taxon>Eurotiomycetidae</taxon>
        <taxon>Onygenales</taxon>
        <taxon>Ajellomycetaceae</taxon>
        <taxon>Histoplasma</taxon>
    </lineage>
</organism>
<dbReference type="AlphaFoldDB" id="A0A8A1LJW6"/>
<evidence type="ECO:0000313" key="2">
    <source>
        <dbReference type="Proteomes" id="UP000663419"/>
    </source>
</evidence>
<gene>
    <name evidence="1" type="ORF">I7I53_01110</name>
</gene>